<feature type="transmembrane region" description="Helical" evidence="6">
    <location>
        <begin position="106"/>
        <end position="130"/>
    </location>
</feature>
<evidence type="ECO:0000256" key="2">
    <source>
        <dbReference type="ARBA" id="ARBA00007168"/>
    </source>
</evidence>
<feature type="transmembrane region" description="Helical" evidence="6">
    <location>
        <begin position="64"/>
        <end position="85"/>
    </location>
</feature>
<evidence type="ECO:0000313" key="7">
    <source>
        <dbReference type="EMBL" id="MBC1170249.1"/>
    </source>
</evidence>
<reference evidence="7" key="2">
    <citation type="journal article" date="2020" name="BMC">
        <title>Leishmania infection induces a limited differential gene expression in the sand fly midgut.</title>
        <authorList>
            <person name="Coutinho-Abreu I.V."/>
            <person name="Serafim T.D."/>
            <person name="Meneses C."/>
            <person name="Kamhawi S."/>
            <person name="Oliveira F."/>
            <person name="Valenzuela J.G."/>
        </authorList>
    </citation>
    <scope>NUCLEOTIDE SEQUENCE</scope>
    <source>
        <strain evidence="7">Jacobina</strain>
        <tissue evidence="7">Midgut</tissue>
    </source>
</reference>
<reference evidence="9" key="1">
    <citation type="submission" date="2012-05" db="EMBL/GenBank/DDBJ databases">
        <title>Whole Genome Assembly of Lutzomyia longipalpis.</title>
        <authorList>
            <person name="Richards S."/>
            <person name="Qu C."/>
            <person name="Dillon R."/>
            <person name="Worley K."/>
            <person name="Scherer S."/>
            <person name="Batterton M."/>
            <person name="Taylor A."/>
            <person name="Hawes A."/>
            <person name="Hernandez B."/>
            <person name="Kovar C."/>
            <person name="Mandapat C."/>
            <person name="Pham C."/>
            <person name="Qu C."/>
            <person name="Jing C."/>
            <person name="Bess C."/>
            <person name="Bandaranaike D."/>
            <person name="Ngo D."/>
            <person name="Ongeri F."/>
            <person name="Arias F."/>
            <person name="Lara F."/>
            <person name="Weissenberger G."/>
            <person name="Kamau G."/>
            <person name="Han H."/>
            <person name="Shen H."/>
            <person name="Dinh H."/>
            <person name="Khalil I."/>
            <person name="Jones J."/>
            <person name="Shafer J."/>
            <person name="Jayaseelan J."/>
            <person name="Quiroz J."/>
            <person name="Blankenburg K."/>
            <person name="Nguyen L."/>
            <person name="Jackson L."/>
            <person name="Francisco L."/>
            <person name="Tang L.-Y."/>
            <person name="Pu L.-L."/>
            <person name="Perales L."/>
            <person name="Lorensuhewa L."/>
            <person name="Munidasa M."/>
            <person name="Coyle M."/>
            <person name="Taylor M."/>
            <person name="Puazo M."/>
            <person name="Firestine M."/>
            <person name="Scheel M."/>
            <person name="Javaid M."/>
            <person name="Wang M."/>
            <person name="Li M."/>
            <person name="Tabassum N."/>
            <person name="Saada N."/>
            <person name="Osuji N."/>
            <person name="Aqrawi P."/>
            <person name="Fu Q."/>
            <person name="Thornton R."/>
            <person name="Raj R."/>
            <person name="Goodspeed R."/>
            <person name="Mata R."/>
            <person name="Najjar R."/>
            <person name="Gubbala S."/>
            <person name="Lee S."/>
            <person name="Denson S."/>
            <person name="Patil S."/>
            <person name="Macmil S."/>
            <person name="Qi S."/>
            <person name="Matskevitch T."/>
            <person name="Palculict T."/>
            <person name="Mathew T."/>
            <person name="Vee V."/>
            <person name="Velamala V."/>
            <person name="Korchina V."/>
            <person name="Cai W."/>
            <person name="Liu W."/>
            <person name="Dai W."/>
            <person name="Zou X."/>
            <person name="Zhu Y."/>
            <person name="Zhang Y."/>
            <person name="Wu Y.-Q."/>
            <person name="Xin Y."/>
            <person name="Nazarath L."/>
            <person name="Kovar C."/>
            <person name="Han Y."/>
            <person name="Muzny D."/>
            <person name="Gibbs R."/>
        </authorList>
    </citation>
    <scope>NUCLEOTIDE SEQUENCE [LARGE SCALE GENOMIC DNA]</scope>
    <source>
        <strain evidence="9">Jacobina</strain>
    </source>
</reference>
<comment type="similarity">
    <text evidence="2 6">Belongs to the CTL (choline transporter-like) family.</text>
</comment>
<protein>
    <recommendedName>
        <fullName evidence="6">Choline transporter-like protein</fullName>
    </recommendedName>
</protein>
<dbReference type="EnsemblMetazoa" id="LLOJ008089-RA">
    <property type="protein sequence ID" value="LLOJ008089-PA"/>
    <property type="gene ID" value="LLOJ008089"/>
</dbReference>
<dbReference type="VEuPathDB" id="VectorBase:LLOJ008089"/>
<evidence type="ECO:0000256" key="3">
    <source>
        <dbReference type="ARBA" id="ARBA00022692"/>
    </source>
</evidence>
<evidence type="ECO:0000256" key="6">
    <source>
        <dbReference type="RuleBase" id="RU368066"/>
    </source>
</evidence>
<keyword evidence="9" id="KW-1185">Reference proteome</keyword>
<dbReference type="AlphaFoldDB" id="A0A1B0CT90"/>
<dbReference type="Pfam" id="PF04515">
    <property type="entry name" value="Choline_transpo"/>
    <property type="match status" value="1"/>
</dbReference>
<comment type="function">
    <text evidence="6">Choline transporter.</text>
</comment>
<dbReference type="EMBL" id="GITU01001546">
    <property type="protein sequence ID" value="MBC1170249.1"/>
    <property type="molecule type" value="Transcribed_RNA"/>
</dbReference>
<dbReference type="InterPro" id="IPR007603">
    <property type="entry name" value="Choline_transptr-like"/>
</dbReference>
<dbReference type="VEuPathDB" id="VectorBase:LLONM1_010090"/>
<dbReference type="EMBL" id="AJWK01027296">
    <property type="status" value="NOT_ANNOTATED_CDS"/>
    <property type="molecule type" value="Genomic_DNA"/>
</dbReference>
<feature type="transmembrane region" description="Helical" evidence="6">
    <location>
        <begin position="167"/>
        <end position="192"/>
    </location>
</feature>
<keyword evidence="4 6" id="KW-1133">Transmembrane helix</keyword>
<feature type="transmembrane region" description="Helical" evidence="6">
    <location>
        <begin position="313"/>
        <end position="331"/>
    </location>
</feature>
<organism evidence="8 9">
    <name type="scientific">Lutzomyia longipalpis</name>
    <name type="common">Sand fly</name>
    <dbReference type="NCBI Taxonomy" id="7200"/>
    <lineage>
        <taxon>Eukaryota</taxon>
        <taxon>Metazoa</taxon>
        <taxon>Ecdysozoa</taxon>
        <taxon>Arthropoda</taxon>
        <taxon>Hexapoda</taxon>
        <taxon>Insecta</taxon>
        <taxon>Pterygota</taxon>
        <taxon>Neoptera</taxon>
        <taxon>Endopterygota</taxon>
        <taxon>Diptera</taxon>
        <taxon>Nematocera</taxon>
        <taxon>Psychodoidea</taxon>
        <taxon>Psychodidae</taxon>
        <taxon>Lutzomyia</taxon>
        <taxon>Lutzomyia</taxon>
    </lineage>
</organism>
<reference evidence="8" key="3">
    <citation type="submission" date="2020-05" db="UniProtKB">
        <authorList>
            <consortium name="EnsemblMetazoa"/>
        </authorList>
    </citation>
    <scope>IDENTIFICATION</scope>
    <source>
        <strain evidence="8">Jacobina</strain>
    </source>
</reference>
<evidence type="ECO:0000256" key="5">
    <source>
        <dbReference type="ARBA" id="ARBA00023136"/>
    </source>
</evidence>
<evidence type="ECO:0000256" key="1">
    <source>
        <dbReference type="ARBA" id="ARBA00004141"/>
    </source>
</evidence>
<feature type="transmembrane region" description="Helical" evidence="6">
    <location>
        <begin position="213"/>
        <end position="235"/>
    </location>
</feature>
<dbReference type="GO" id="GO:0022857">
    <property type="term" value="F:transmembrane transporter activity"/>
    <property type="evidence" value="ECO:0007669"/>
    <property type="project" value="UniProtKB-UniRule"/>
</dbReference>
<accession>A0A1B0CT90</accession>
<evidence type="ECO:0000313" key="9">
    <source>
        <dbReference type="Proteomes" id="UP000092461"/>
    </source>
</evidence>
<comment type="subcellular location">
    <subcellularLocation>
        <location evidence="6">Cell membrane</location>
        <topology evidence="6">Multi-pass membrane protein</topology>
    </subcellularLocation>
    <subcellularLocation>
        <location evidence="1">Membrane</location>
        <topology evidence="1">Multi-pass membrane protein</topology>
    </subcellularLocation>
</comment>
<dbReference type="GO" id="GO:0005886">
    <property type="term" value="C:plasma membrane"/>
    <property type="evidence" value="ECO:0007669"/>
    <property type="project" value="UniProtKB-SubCell"/>
</dbReference>
<proteinExistence type="inferred from homology"/>
<feature type="transmembrane region" description="Helical" evidence="6">
    <location>
        <begin position="20"/>
        <end position="41"/>
    </location>
</feature>
<feature type="transmembrane region" description="Helical" evidence="6">
    <location>
        <begin position="343"/>
        <end position="365"/>
    </location>
</feature>
<keyword evidence="3 6" id="KW-0812">Transmembrane</keyword>
<name>A0A1B0CT90_LUTLO</name>
<dbReference type="PANTHER" id="PTHR12385:SF96">
    <property type="entry name" value="CHOLINE TRANSPORTER-LIKE PROTEIN"/>
    <property type="match status" value="1"/>
</dbReference>
<keyword evidence="5 6" id="KW-0472">Membrane</keyword>
<evidence type="ECO:0000256" key="4">
    <source>
        <dbReference type="ARBA" id="ARBA00022989"/>
    </source>
</evidence>
<evidence type="ECO:0000313" key="8">
    <source>
        <dbReference type="EnsemblMetazoa" id="LLOJ008089-PA"/>
    </source>
</evidence>
<dbReference type="Proteomes" id="UP000092461">
    <property type="component" value="Unassembled WGS sequence"/>
</dbReference>
<dbReference type="PANTHER" id="PTHR12385">
    <property type="entry name" value="CHOLINE TRANSPORTER-LIKE (SLC FAMILY 44)"/>
    <property type="match status" value="1"/>
</dbReference>
<sequence length="419" mass="47878">MAFVLSFIIVFLLQYLVRILVWLVLIGVVLASVIGTIWLWVKYDLVRRNTPEDSEVGIQRKNSWLAYSIIATIATICIVLVIFAMRKRVKLVIQLFREAGKAIESIPLLLFEPFLTFLSIAICVTLWIYFAMWIESSGDIEVKVANQSVQLAKDSTMRVARWYNLLALFWMSQFIMGCQHCVIAGAVAAWFFTRDRDQLNCPILKSFQRLICYHLGTVACGSLIISLVQIIRVILKAVEYWLRDPQNKVLVFIATCCHCCLGCFEDILQYLTRNAYIETAIFGHPFFEAGRKAFNILSNNALRVFVINSVGDFVLFLGKAFVVLCTVLVGMEVIQQKPGIQHSWVVLILVGLFAYLVAHCFLTVYEMTIDTIFICFCEDCERNDGMSKPYYMSRGLMEFVQNSKKAIESNTFNAWSRNP</sequence>